<name>A0ABZ2UEY6_9FLAO</name>
<protein>
    <recommendedName>
        <fullName evidence="5">Outer membrane protein beta-barrel domain-containing protein</fullName>
    </recommendedName>
</protein>
<feature type="transmembrane region" description="Helical" evidence="2">
    <location>
        <begin position="41"/>
        <end position="63"/>
    </location>
</feature>
<keyword evidence="2" id="KW-0472">Membrane</keyword>
<dbReference type="Proteomes" id="UP001623852">
    <property type="component" value="Chromosome"/>
</dbReference>
<evidence type="ECO:0000256" key="2">
    <source>
        <dbReference type="SAM" id="Phobius"/>
    </source>
</evidence>
<accession>A0ABZ2UEY6</accession>
<feature type="compositionally biased region" description="Low complexity" evidence="1">
    <location>
        <begin position="122"/>
        <end position="132"/>
    </location>
</feature>
<organism evidence="3 4">
    <name type="scientific">Flavobacterium soyae</name>
    <dbReference type="NCBI Taxonomy" id="2903098"/>
    <lineage>
        <taxon>Bacteria</taxon>
        <taxon>Pseudomonadati</taxon>
        <taxon>Bacteroidota</taxon>
        <taxon>Flavobacteriia</taxon>
        <taxon>Flavobacteriales</taxon>
        <taxon>Flavobacteriaceae</taxon>
        <taxon>Flavobacterium</taxon>
    </lineage>
</organism>
<evidence type="ECO:0000313" key="4">
    <source>
        <dbReference type="Proteomes" id="UP001623852"/>
    </source>
</evidence>
<dbReference type="RefSeq" id="WP_406844360.1">
    <property type="nucleotide sequence ID" value="NZ_CP150845.1"/>
</dbReference>
<feature type="region of interest" description="Disordered" evidence="1">
    <location>
        <begin position="94"/>
        <end position="159"/>
    </location>
</feature>
<gene>
    <name evidence="3" type="ORF">AABD74_00400</name>
</gene>
<sequence>MKKQKIEDIFSSMEDFSSVPPPELWGQIEEKLDKPKKKKRAILWWSAAACLLLGLLLPSVLYFTSNNSGIKTIQNNSIEDNNVVLDHKNINTDKTRSIQTKENILEKESNNNRVSSSEKTTNQSNSNQLNQNPEAVKAQTGSQNKTNNSRFEPKFNAERNNAVAEKSFIPARSNTFNSVSKNQISNHKYGNSNQAAAEKSFVSAGGNGFNAASKNQISTTKKENLNKAVAEKSFAPNKSNSFNFGSKSQSDIEKRNADKILAEKTFAPAKTNKFNAASKTQISNSIFEENPNSKNNNNIVYNALKSPSNSPLNRNLIAVNTNKEKQNIQKTAVDKSIVSSQNDNSKNNTVFTNTSVLSKKDSVQLAELQNLEKGIVTPEEKKKKEEKLLSKSEKWALQLFAGVANSENYKNNKTLGNVNDSKQSNSYGVKTQYKINKKWAVASGFKINELGQSVANVSYLSARNEALFSSTDYFVKNESVPQIATSANYLLVSNSTKDVLQSENIETGNLDQNLRYIEMPLEVSYSVFNKNRTNININTGGFVGKLISNSVSIDGNSMGENVNANNYVYGSTLSSTIQYRVYKKTNVFVEPAVNYYANPLSNQSFNQFQWGLNFGLNVNF</sequence>
<keyword evidence="2" id="KW-0812">Transmembrane</keyword>
<feature type="compositionally biased region" description="Polar residues" evidence="1">
    <location>
        <begin position="111"/>
        <end position="121"/>
    </location>
</feature>
<reference evidence="3 4" key="1">
    <citation type="submission" date="2024-03" db="EMBL/GenBank/DDBJ databases">
        <title>Flavobacterium soyae.</title>
        <authorList>
            <person name="Zheng W."/>
        </authorList>
    </citation>
    <scope>NUCLEOTIDE SEQUENCE [LARGE SCALE GENOMIC DNA]</scope>
    <source>
        <strain evidence="3 4">55</strain>
    </source>
</reference>
<keyword evidence="4" id="KW-1185">Reference proteome</keyword>
<keyword evidence="2" id="KW-1133">Transmembrane helix</keyword>
<proteinExistence type="predicted"/>
<feature type="compositionally biased region" description="Polar residues" evidence="1">
    <location>
        <begin position="139"/>
        <end position="150"/>
    </location>
</feature>
<evidence type="ECO:0000313" key="3">
    <source>
        <dbReference type="EMBL" id="WYZ19937.1"/>
    </source>
</evidence>
<dbReference type="EMBL" id="CP150845">
    <property type="protein sequence ID" value="WYZ19937.1"/>
    <property type="molecule type" value="Genomic_DNA"/>
</dbReference>
<evidence type="ECO:0008006" key="5">
    <source>
        <dbReference type="Google" id="ProtNLM"/>
    </source>
</evidence>
<evidence type="ECO:0000256" key="1">
    <source>
        <dbReference type="SAM" id="MobiDB-lite"/>
    </source>
</evidence>